<evidence type="ECO:0000256" key="8">
    <source>
        <dbReference type="SAM" id="MobiDB-lite"/>
    </source>
</evidence>
<dbReference type="InterPro" id="IPR001128">
    <property type="entry name" value="Cyt_P450"/>
</dbReference>
<keyword evidence="5" id="KW-0560">Oxidoreductase</keyword>
<keyword evidence="10" id="KW-1185">Reference proteome</keyword>
<dbReference type="GO" id="GO:0004497">
    <property type="term" value="F:monooxygenase activity"/>
    <property type="evidence" value="ECO:0007669"/>
    <property type="project" value="UniProtKB-KW"/>
</dbReference>
<evidence type="ECO:0000256" key="2">
    <source>
        <dbReference type="ARBA" id="ARBA00010617"/>
    </source>
</evidence>
<evidence type="ECO:0000256" key="5">
    <source>
        <dbReference type="ARBA" id="ARBA00023002"/>
    </source>
</evidence>
<dbReference type="Pfam" id="PF00067">
    <property type="entry name" value="p450"/>
    <property type="match status" value="1"/>
</dbReference>
<dbReference type="InterPro" id="IPR050479">
    <property type="entry name" value="CYP11_CYP27_families"/>
</dbReference>
<dbReference type="EMBL" id="NEDP02002420">
    <property type="protein sequence ID" value="OWF50847.1"/>
    <property type="molecule type" value="Genomic_DNA"/>
</dbReference>
<dbReference type="GO" id="GO:0016705">
    <property type="term" value="F:oxidoreductase activity, acting on paired donors, with incorporation or reduction of molecular oxygen"/>
    <property type="evidence" value="ECO:0007669"/>
    <property type="project" value="InterPro"/>
</dbReference>
<dbReference type="OrthoDB" id="3945418at2759"/>
<dbReference type="InterPro" id="IPR036396">
    <property type="entry name" value="Cyt_P450_sf"/>
</dbReference>
<evidence type="ECO:0000256" key="6">
    <source>
        <dbReference type="ARBA" id="ARBA00023004"/>
    </source>
</evidence>
<evidence type="ECO:0000256" key="4">
    <source>
        <dbReference type="ARBA" id="ARBA00022723"/>
    </source>
</evidence>
<dbReference type="PANTHER" id="PTHR24279">
    <property type="entry name" value="CYTOCHROME P450"/>
    <property type="match status" value="1"/>
</dbReference>
<comment type="caution">
    <text evidence="9">The sequence shown here is derived from an EMBL/GenBank/DDBJ whole genome shotgun (WGS) entry which is preliminary data.</text>
</comment>
<comment type="cofactor">
    <cofactor evidence="1">
        <name>heme</name>
        <dbReference type="ChEBI" id="CHEBI:30413"/>
    </cofactor>
</comment>
<sequence length="373" mass="42586">MLSVIRCVAVRSEAQLVGPFVSIRCLSETSGSPDINNIKPFNNIPGPNGIYSVPYIGTTFHFKPFTDIPALDITLLQKRLHTQYGDILRFRMGGEWIVGLFHPDLCREALQLTQPRFPIRFPVWILRKYAERMGIEEGMGTVNGERWEAIRKPTQHEILRPTSLASYSPKINLVADDMVTRLREQDTIDDTLLTLYNYAIENIGMLFFNSRLGCLDGGKTADDIVRNVVFVFHALEVDIRSSFRWYRYFRTPFYNKFEQSLNTLRSILQPEVDDCISLYHTHQTEGDPGAIQDTHCLVHNLLSGGKLTVEQINSFIIDLFLSGIDSTPFSYIWRLYNGCPVRNSGWTIQNTRKNPVDGGMSDNGPGRPLFREQ</sequence>
<dbReference type="Proteomes" id="UP000242188">
    <property type="component" value="Unassembled WGS sequence"/>
</dbReference>
<evidence type="ECO:0000313" key="9">
    <source>
        <dbReference type="EMBL" id="OWF50847.1"/>
    </source>
</evidence>
<evidence type="ECO:0000256" key="3">
    <source>
        <dbReference type="ARBA" id="ARBA00022617"/>
    </source>
</evidence>
<name>A0A210QQ35_MIZYE</name>
<protein>
    <submittedName>
        <fullName evidence="9">Cytochrome P450 49a1</fullName>
    </submittedName>
</protein>
<keyword evidence="4" id="KW-0479">Metal-binding</keyword>
<dbReference type="PANTHER" id="PTHR24279:SF120">
    <property type="entry name" value="CYTOCHROME P450"/>
    <property type="match status" value="1"/>
</dbReference>
<keyword evidence="3" id="KW-0349">Heme</keyword>
<feature type="region of interest" description="Disordered" evidence="8">
    <location>
        <begin position="350"/>
        <end position="373"/>
    </location>
</feature>
<proteinExistence type="inferred from homology"/>
<dbReference type="GO" id="GO:0005506">
    <property type="term" value="F:iron ion binding"/>
    <property type="evidence" value="ECO:0007669"/>
    <property type="project" value="InterPro"/>
</dbReference>
<keyword evidence="6" id="KW-0408">Iron</keyword>
<evidence type="ECO:0000256" key="1">
    <source>
        <dbReference type="ARBA" id="ARBA00001971"/>
    </source>
</evidence>
<evidence type="ECO:0000256" key="7">
    <source>
        <dbReference type="ARBA" id="ARBA00023033"/>
    </source>
</evidence>
<gene>
    <name evidence="9" type="ORF">KP79_PYT13809</name>
</gene>
<evidence type="ECO:0000313" key="10">
    <source>
        <dbReference type="Proteomes" id="UP000242188"/>
    </source>
</evidence>
<accession>A0A210QQ35</accession>
<keyword evidence="7" id="KW-0503">Monooxygenase</keyword>
<organism evidence="9 10">
    <name type="scientific">Mizuhopecten yessoensis</name>
    <name type="common">Japanese scallop</name>
    <name type="synonym">Patinopecten yessoensis</name>
    <dbReference type="NCBI Taxonomy" id="6573"/>
    <lineage>
        <taxon>Eukaryota</taxon>
        <taxon>Metazoa</taxon>
        <taxon>Spiralia</taxon>
        <taxon>Lophotrochozoa</taxon>
        <taxon>Mollusca</taxon>
        <taxon>Bivalvia</taxon>
        <taxon>Autobranchia</taxon>
        <taxon>Pteriomorphia</taxon>
        <taxon>Pectinida</taxon>
        <taxon>Pectinoidea</taxon>
        <taxon>Pectinidae</taxon>
        <taxon>Mizuhopecten</taxon>
    </lineage>
</organism>
<dbReference type="STRING" id="6573.A0A210QQ35"/>
<comment type="similarity">
    <text evidence="2">Belongs to the cytochrome P450 family.</text>
</comment>
<dbReference type="SUPFAM" id="SSF48264">
    <property type="entry name" value="Cytochrome P450"/>
    <property type="match status" value="1"/>
</dbReference>
<reference evidence="9 10" key="1">
    <citation type="journal article" date="2017" name="Nat. Ecol. Evol.">
        <title>Scallop genome provides insights into evolution of bilaterian karyotype and development.</title>
        <authorList>
            <person name="Wang S."/>
            <person name="Zhang J."/>
            <person name="Jiao W."/>
            <person name="Li J."/>
            <person name="Xun X."/>
            <person name="Sun Y."/>
            <person name="Guo X."/>
            <person name="Huan P."/>
            <person name="Dong B."/>
            <person name="Zhang L."/>
            <person name="Hu X."/>
            <person name="Sun X."/>
            <person name="Wang J."/>
            <person name="Zhao C."/>
            <person name="Wang Y."/>
            <person name="Wang D."/>
            <person name="Huang X."/>
            <person name="Wang R."/>
            <person name="Lv J."/>
            <person name="Li Y."/>
            <person name="Zhang Z."/>
            <person name="Liu B."/>
            <person name="Lu W."/>
            <person name="Hui Y."/>
            <person name="Liang J."/>
            <person name="Zhou Z."/>
            <person name="Hou R."/>
            <person name="Li X."/>
            <person name="Liu Y."/>
            <person name="Li H."/>
            <person name="Ning X."/>
            <person name="Lin Y."/>
            <person name="Zhao L."/>
            <person name="Xing Q."/>
            <person name="Dou J."/>
            <person name="Li Y."/>
            <person name="Mao J."/>
            <person name="Guo H."/>
            <person name="Dou H."/>
            <person name="Li T."/>
            <person name="Mu C."/>
            <person name="Jiang W."/>
            <person name="Fu Q."/>
            <person name="Fu X."/>
            <person name="Miao Y."/>
            <person name="Liu J."/>
            <person name="Yu Q."/>
            <person name="Li R."/>
            <person name="Liao H."/>
            <person name="Li X."/>
            <person name="Kong Y."/>
            <person name="Jiang Z."/>
            <person name="Chourrout D."/>
            <person name="Li R."/>
            <person name="Bao Z."/>
        </authorList>
    </citation>
    <scope>NUCLEOTIDE SEQUENCE [LARGE SCALE GENOMIC DNA]</scope>
    <source>
        <strain evidence="9 10">PY_sf001</strain>
    </source>
</reference>
<dbReference type="AlphaFoldDB" id="A0A210QQ35"/>
<dbReference type="GO" id="GO:0020037">
    <property type="term" value="F:heme binding"/>
    <property type="evidence" value="ECO:0007669"/>
    <property type="project" value="InterPro"/>
</dbReference>
<dbReference type="Gene3D" id="1.10.630.10">
    <property type="entry name" value="Cytochrome P450"/>
    <property type="match status" value="1"/>
</dbReference>